<keyword evidence="2" id="KW-0964">Secreted</keyword>
<sequence length="226" mass="24374">MKQAKTERFFLILSLLTLIIGATIYIAFAHNYGSKPLNSSKQNTGKVVKKANYLSKAIEAVNLAESSPSMANIETAQKLVNKLKKSETKSGLQEKLDRLKKIVSSEEKATKAVEEAEKNPTLETVESAQTAINQVSNKSKKAELQNRLDTITNTNQIRSGSESTMTPGVSPSNQETNSAYLGQNPAESYVPQAPLNDQTTSPQANTSPNPNSATATDNNSSSTSTH</sequence>
<evidence type="ECO:0000256" key="3">
    <source>
        <dbReference type="ARBA" id="ARBA00022729"/>
    </source>
</evidence>
<dbReference type="AlphaFoldDB" id="A0A4U9XRA0"/>
<feature type="region of interest" description="Disordered" evidence="5">
    <location>
        <begin position="150"/>
        <end position="226"/>
    </location>
</feature>
<organism evidence="6 7">
    <name type="scientific">Streptococcus pseudoporcinus</name>
    <dbReference type="NCBI Taxonomy" id="361101"/>
    <lineage>
        <taxon>Bacteria</taxon>
        <taxon>Bacillati</taxon>
        <taxon>Bacillota</taxon>
        <taxon>Bacilli</taxon>
        <taxon>Lactobacillales</taxon>
        <taxon>Streptococcaceae</taxon>
        <taxon>Streptococcus</taxon>
    </lineage>
</organism>
<feature type="compositionally biased region" description="Polar residues" evidence="5">
    <location>
        <begin position="195"/>
        <end position="207"/>
    </location>
</feature>
<gene>
    <name evidence="6" type="ORF">NCTC5385_00526</name>
</gene>
<protein>
    <submittedName>
        <fullName evidence="6">Lipoprotein</fullName>
    </submittedName>
</protein>
<comment type="subcellular location">
    <subcellularLocation>
        <location evidence="1">Secreted</location>
    </subcellularLocation>
</comment>
<dbReference type="Proteomes" id="UP000304914">
    <property type="component" value="Chromosome"/>
</dbReference>
<evidence type="ECO:0000256" key="5">
    <source>
        <dbReference type="SAM" id="MobiDB-lite"/>
    </source>
</evidence>
<dbReference type="RefSeq" id="WP_138068125.1">
    <property type="nucleotide sequence ID" value="NZ_LR594035.1"/>
</dbReference>
<dbReference type="Gene3D" id="1.10.10.1270">
    <property type="entry name" value="Sbi, C3 binding domain IV"/>
    <property type="match status" value="2"/>
</dbReference>
<evidence type="ECO:0000313" key="7">
    <source>
        <dbReference type="Proteomes" id="UP000304914"/>
    </source>
</evidence>
<dbReference type="GO" id="GO:0005576">
    <property type="term" value="C:extracellular region"/>
    <property type="evidence" value="ECO:0007669"/>
    <property type="project" value="UniProtKB-SubCell"/>
</dbReference>
<dbReference type="InterPro" id="IPR041909">
    <property type="entry name" value="Sbi_C3_db_domIV"/>
</dbReference>
<evidence type="ECO:0000256" key="1">
    <source>
        <dbReference type="ARBA" id="ARBA00004613"/>
    </source>
</evidence>
<reference evidence="6 7" key="1">
    <citation type="submission" date="2019-05" db="EMBL/GenBank/DDBJ databases">
        <authorList>
            <consortium name="Pathogen Informatics"/>
        </authorList>
    </citation>
    <scope>NUCLEOTIDE SEQUENCE [LARGE SCALE GENOMIC DNA]</scope>
    <source>
        <strain evidence="6 7">NCTC5385</strain>
    </source>
</reference>
<evidence type="ECO:0000256" key="2">
    <source>
        <dbReference type="ARBA" id="ARBA00022525"/>
    </source>
</evidence>
<proteinExistence type="predicted"/>
<keyword evidence="4" id="KW-0175">Coiled coil</keyword>
<keyword evidence="6" id="KW-0449">Lipoprotein</keyword>
<keyword evidence="3" id="KW-0732">Signal</keyword>
<feature type="coiled-coil region" evidence="4">
    <location>
        <begin position="89"/>
        <end position="145"/>
    </location>
</feature>
<accession>A0A4U9XRA0</accession>
<evidence type="ECO:0000313" key="6">
    <source>
        <dbReference type="EMBL" id="VTS15592.1"/>
    </source>
</evidence>
<evidence type="ECO:0000256" key="4">
    <source>
        <dbReference type="SAM" id="Coils"/>
    </source>
</evidence>
<feature type="compositionally biased region" description="Low complexity" evidence="5">
    <location>
        <begin position="208"/>
        <end position="226"/>
    </location>
</feature>
<name>A0A4U9XRA0_9STRE</name>
<dbReference type="EMBL" id="LR594035">
    <property type="protein sequence ID" value="VTS15592.1"/>
    <property type="molecule type" value="Genomic_DNA"/>
</dbReference>
<feature type="compositionally biased region" description="Polar residues" evidence="5">
    <location>
        <begin position="150"/>
        <end position="181"/>
    </location>
</feature>